<reference evidence="1 2" key="1">
    <citation type="journal article" date="2018" name="Cell">
        <title>The Chara Genome: Secondary Complexity and Implications for Plant Terrestrialization.</title>
        <authorList>
            <person name="Nishiyama T."/>
            <person name="Sakayama H."/>
            <person name="Vries J.D."/>
            <person name="Buschmann H."/>
            <person name="Saint-Marcoux D."/>
            <person name="Ullrich K.K."/>
            <person name="Haas F.B."/>
            <person name="Vanderstraeten L."/>
            <person name="Becker D."/>
            <person name="Lang D."/>
            <person name="Vosolsobe S."/>
            <person name="Rombauts S."/>
            <person name="Wilhelmsson P.K.I."/>
            <person name="Janitza P."/>
            <person name="Kern R."/>
            <person name="Heyl A."/>
            <person name="Rumpler F."/>
            <person name="Villalobos L.I.A.C."/>
            <person name="Clay J.M."/>
            <person name="Skokan R."/>
            <person name="Toyoda A."/>
            <person name="Suzuki Y."/>
            <person name="Kagoshima H."/>
            <person name="Schijlen E."/>
            <person name="Tajeshwar N."/>
            <person name="Catarino B."/>
            <person name="Hetherington A.J."/>
            <person name="Saltykova A."/>
            <person name="Bonnot C."/>
            <person name="Breuninger H."/>
            <person name="Symeonidi A."/>
            <person name="Radhakrishnan G.V."/>
            <person name="Van Nieuwerburgh F."/>
            <person name="Deforce D."/>
            <person name="Chang C."/>
            <person name="Karol K.G."/>
            <person name="Hedrich R."/>
            <person name="Ulvskov P."/>
            <person name="Glockner G."/>
            <person name="Delwiche C.F."/>
            <person name="Petrasek J."/>
            <person name="Van de Peer Y."/>
            <person name="Friml J."/>
            <person name="Beilby M."/>
            <person name="Dolan L."/>
            <person name="Kohara Y."/>
            <person name="Sugano S."/>
            <person name="Fujiyama A."/>
            <person name="Delaux P.-M."/>
            <person name="Quint M."/>
            <person name="TheiBen G."/>
            <person name="Hagemann M."/>
            <person name="Harholt J."/>
            <person name="Dunand C."/>
            <person name="Zachgo S."/>
            <person name="Langdale J."/>
            <person name="Maumus F."/>
            <person name="Straeten D.V.D."/>
            <person name="Gould S.B."/>
            <person name="Rensing S.A."/>
        </authorList>
    </citation>
    <scope>NUCLEOTIDE SEQUENCE [LARGE SCALE GENOMIC DNA]</scope>
    <source>
        <strain evidence="1 2">S276</strain>
    </source>
</reference>
<comment type="caution">
    <text evidence="1">The sequence shown here is derived from an EMBL/GenBank/DDBJ whole genome shotgun (WGS) entry which is preliminary data.</text>
</comment>
<protein>
    <submittedName>
        <fullName evidence="1">Uncharacterized protein</fullName>
    </submittedName>
</protein>
<dbReference type="Proteomes" id="UP000265515">
    <property type="component" value="Unassembled WGS sequence"/>
</dbReference>
<gene>
    <name evidence="1" type="ORF">CBR_g29328</name>
</gene>
<proteinExistence type="predicted"/>
<evidence type="ECO:0000313" key="2">
    <source>
        <dbReference type="Proteomes" id="UP000265515"/>
    </source>
</evidence>
<dbReference type="AlphaFoldDB" id="A0A388JWH6"/>
<dbReference type="Gramene" id="GBG62128">
    <property type="protein sequence ID" value="GBG62128"/>
    <property type="gene ID" value="CBR_g29328"/>
</dbReference>
<dbReference type="EMBL" id="BFEA01000026">
    <property type="protein sequence ID" value="GBG62128.1"/>
    <property type="molecule type" value="Genomic_DNA"/>
</dbReference>
<organism evidence="1 2">
    <name type="scientific">Chara braunii</name>
    <name type="common">Braun's stonewort</name>
    <dbReference type="NCBI Taxonomy" id="69332"/>
    <lineage>
        <taxon>Eukaryota</taxon>
        <taxon>Viridiplantae</taxon>
        <taxon>Streptophyta</taxon>
        <taxon>Charophyceae</taxon>
        <taxon>Charales</taxon>
        <taxon>Characeae</taxon>
        <taxon>Chara</taxon>
    </lineage>
</organism>
<sequence length="72" mass="7910">MTFEEAAELPEGPISFLPRCISLENDNEKVDRAAVLGELKGGSHESMAESAASPQLDFYRHIEIVICVMMKG</sequence>
<keyword evidence="2" id="KW-1185">Reference proteome</keyword>
<name>A0A388JWH6_CHABU</name>
<accession>A0A388JWH6</accession>
<evidence type="ECO:0000313" key="1">
    <source>
        <dbReference type="EMBL" id="GBG62128.1"/>
    </source>
</evidence>